<reference evidence="2" key="1">
    <citation type="submission" date="2020-11" db="EMBL/GenBank/DDBJ databases">
        <authorList>
            <consortium name="DOE Joint Genome Institute"/>
            <person name="Ahrendt S."/>
            <person name="Riley R."/>
            <person name="Andreopoulos W."/>
            <person name="Labutti K."/>
            <person name="Pangilinan J."/>
            <person name="Ruiz-Duenas F.J."/>
            <person name="Barrasa J.M."/>
            <person name="Sanchez-Garcia M."/>
            <person name="Camarero S."/>
            <person name="Miyauchi S."/>
            <person name="Serrano A."/>
            <person name="Linde D."/>
            <person name="Babiker R."/>
            <person name="Drula E."/>
            <person name="Ayuso-Fernandez I."/>
            <person name="Pacheco R."/>
            <person name="Padilla G."/>
            <person name="Ferreira P."/>
            <person name="Barriuso J."/>
            <person name="Kellner H."/>
            <person name="Castanera R."/>
            <person name="Alfaro M."/>
            <person name="Ramirez L."/>
            <person name="Pisabarro A.G."/>
            <person name="Kuo A."/>
            <person name="Tritt A."/>
            <person name="Lipzen A."/>
            <person name="He G."/>
            <person name="Yan M."/>
            <person name="Ng V."/>
            <person name="Cullen D."/>
            <person name="Martin F."/>
            <person name="Rosso M.-N."/>
            <person name="Henrissat B."/>
            <person name="Hibbett D."/>
            <person name="Martinez A.T."/>
            <person name="Grigoriev I.V."/>
        </authorList>
    </citation>
    <scope>NUCLEOTIDE SEQUENCE</scope>
    <source>
        <strain evidence="2">CIRM-BRFM 674</strain>
    </source>
</reference>
<keyword evidence="1" id="KW-1133">Transmembrane helix</keyword>
<keyword evidence="3" id="KW-1185">Reference proteome</keyword>
<keyword evidence="1" id="KW-0812">Transmembrane</keyword>
<name>A0A9P6CTV5_9AGAR</name>
<organism evidence="2 3">
    <name type="scientific">Pholiota conissans</name>
    <dbReference type="NCBI Taxonomy" id="109636"/>
    <lineage>
        <taxon>Eukaryota</taxon>
        <taxon>Fungi</taxon>
        <taxon>Dikarya</taxon>
        <taxon>Basidiomycota</taxon>
        <taxon>Agaricomycotina</taxon>
        <taxon>Agaricomycetes</taxon>
        <taxon>Agaricomycetidae</taxon>
        <taxon>Agaricales</taxon>
        <taxon>Agaricineae</taxon>
        <taxon>Strophariaceae</taxon>
        <taxon>Pholiota</taxon>
    </lineage>
</organism>
<feature type="transmembrane region" description="Helical" evidence="1">
    <location>
        <begin position="34"/>
        <end position="56"/>
    </location>
</feature>
<comment type="caution">
    <text evidence="2">The sequence shown here is derived from an EMBL/GenBank/DDBJ whole genome shotgun (WGS) entry which is preliminary data.</text>
</comment>
<keyword evidence="1" id="KW-0472">Membrane</keyword>
<accession>A0A9P6CTV5</accession>
<proteinExistence type="predicted"/>
<evidence type="ECO:0000256" key="1">
    <source>
        <dbReference type="SAM" id="Phobius"/>
    </source>
</evidence>
<sequence>MLRKTRSIYGSIRHATLENFLLHLSHTQRFNHPFYCLLSLRAVLALLPSFSVVALANDLRYHSHSGATLTGMNRFVFSCDA</sequence>
<evidence type="ECO:0000313" key="2">
    <source>
        <dbReference type="EMBL" id="KAF9471983.1"/>
    </source>
</evidence>
<dbReference type="EMBL" id="MU155594">
    <property type="protein sequence ID" value="KAF9471983.1"/>
    <property type="molecule type" value="Genomic_DNA"/>
</dbReference>
<evidence type="ECO:0000313" key="3">
    <source>
        <dbReference type="Proteomes" id="UP000807469"/>
    </source>
</evidence>
<gene>
    <name evidence="2" type="ORF">BDN70DRAFT_515633</name>
</gene>
<protein>
    <submittedName>
        <fullName evidence="2">Uncharacterized protein</fullName>
    </submittedName>
</protein>
<dbReference type="Proteomes" id="UP000807469">
    <property type="component" value="Unassembled WGS sequence"/>
</dbReference>
<dbReference type="AlphaFoldDB" id="A0A9P6CTV5"/>